<dbReference type="Proteomes" id="UP001652625">
    <property type="component" value="Chromosome 04"/>
</dbReference>
<name>A0ABM4BPF8_HYDVU</name>
<accession>A0ABM4BPF8</accession>
<gene>
    <name evidence="2" type="primary">LOC136079207</name>
</gene>
<evidence type="ECO:0000313" key="1">
    <source>
        <dbReference type="Proteomes" id="UP001652625"/>
    </source>
</evidence>
<dbReference type="PANTHER" id="PTHR45913:SF5">
    <property type="entry name" value="GENERAL TRANSCRIPTION FACTOR II-I REPEAT DOMAIN-CONTAINING PROTEIN 2A-LIKE PROTEIN"/>
    <property type="match status" value="1"/>
</dbReference>
<keyword evidence="1" id="KW-1185">Reference proteome</keyword>
<dbReference type="PANTHER" id="PTHR45913">
    <property type="entry name" value="EPM2A-INTERACTING PROTEIN 1"/>
    <property type="match status" value="1"/>
</dbReference>
<evidence type="ECO:0000313" key="2">
    <source>
        <dbReference type="RefSeq" id="XP_065651001.1"/>
    </source>
</evidence>
<dbReference type="RefSeq" id="XP_065651001.1">
    <property type="nucleotide sequence ID" value="XM_065794929.1"/>
</dbReference>
<sequence>MLQEAWTQINCATTKTVVELIQNQHAEVNKAEAEYMYYRDIFVFKNHMFVATLGFAVKSRLSTAEAISDRKVPKINRMLLLCQKSKQQQTFSIVQDGNRATEATYKIALILGKGGKPHSDIETLKACLIEAVSCMDPDKVDKYKQLPLSRKTITDRQHELATNSSEQLFSTCQMEDAYCSIALDESTDVTDSAQLLLFIRVRTADFKSYEELFALATLKGKTQGCDIFAAFKEKICQTQLQLKNLVSICSDGAPSMREKIA</sequence>
<reference evidence="2" key="1">
    <citation type="submission" date="2025-08" db="UniProtKB">
        <authorList>
            <consortium name="RefSeq"/>
        </authorList>
    </citation>
    <scope>IDENTIFICATION</scope>
</reference>
<dbReference type="GeneID" id="136079207"/>
<organism evidence="1 2">
    <name type="scientific">Hydra vulgaris</name>
    <name type="common">Hydra</name>
    <name type="synonym">Hydra attenuata</name>
    <dbReference type="NCBI Taxonomy" id="6087"/>
    <lineage>
        <taxon>Eukaryota</taxon>
        <taxon>Metazoa</taxon>
        <taxon>Cnidaria</taxon>
        <taxon>Hydrozoa</taxon>
        <taxon>Hydroidolina</taxon>
        <taxon>Anthoathecata</taxon>
        <taxon>Aplanulata</taxon>
        <taxon>Hydridae</taxon>
        <taxon>Hydra</taxon>
    </lineage>
</organism>
<proteinExistence type="predicted"/>
<protein>
    <submittedName>
        <fullName evidence="2">Protein FAM200C-like</fullName>
    </submittedName>
</protein>